<accession>A0A2R6W8W4</accession>
<comment type="similarity">
    <text evidence="1">Belongs to the transferase hexapeptide repeat family.</text>
</comment>
<dbReference type="OrthoDB" id="1868389at2759"/>
<dbReference type="InterPro" id="IPR011004">
    <property type="entry name" value="Trimer_LpxA-like_sf"/>
</dbReference>
<dbReference type="InterPro" id="IPR001451">
    <property type="entry name" value="Hexapep"/>
</dbReference>
<evidence type="ECO:0000256" key="2">
    <source>
        <dbReference type="ARBA" id="ARBA00022679"/>
    </source>
</evidence>
<dbReference type="OMA" id="CVILDCN"/>
<evidence type="ECO:0000313" key="6">
    <source>
        <dbReference type="EMBL" id="PTQ30297.1"/>
    </source>
</evidence>
<evidence type="ECO:0000256" key="4">
    <source>
        <dbReference type="ARBA" id="ARBA00023315"/>
    </source>
</evidence>
<reference evidence="7" key="1">
    <citation type="journal article" date="2017" name="Cell">
        <title>Insights into land plant evolution garnered from the Marchantia polymorpha genome.</title>
        <authorList>
            <person name="Bowman J.L."/>
            <person name="Kohchi T."/>
            <person name="Yamato K.T."/>
            <person name="Jenkins J."/>
            <person name="Shu S."/>
            <person name="Ishizaki K."/>
            <person name="Yamaoka S."/>
            <person name="Nishihama R."/>
            <person name="Nakamura Y."/>
            <person name="Berger F."/>
            <person name="Adam C."/>
            <person name="Aki S.S."/>
            <person name="Althoff F."/>
            <person name="Araki T."/>
            <person name="Arteaga-Vazquez M.A."/>
            <person name="Balasubrmanian S."/>
            <person name="Barry K."/>
            <person name="Bauer D."/>
            <person name="Boehm C.R."/>
            <person name="Briginshaw L."/>
            <person name="Caballero-Perez J."/>
            <person name="Catarino B."/>
            <person name="Chen F."/>
            <person name="Chiyoda S."/>
            <person name="Chovatia M."/>
            <person name="Davies K.M."/>
            <person name="Delmans M."/>
            <person name="Demura T."/>
            <person name="Dierschke T."/>
            <person name="Dolan L."/>
            <person name="Dorantes-Acosta A.E."/>
            <person name="Eklund D.M."/>
            <person name="Florent S.N."/>
            <person name="Flores-Sandoval E."/>
            <person name="Fujiyama A."/>
            <person name="Fukuzawa H."/>
            <person name="Galik B."/>
            <person name="Grimanelli D."/>
            <person name="Grimwood J."/>
            <person name="Grossniklaus U."/>
            <person name="Hamada T."/>
            <person name="Haseloff J."/>
            <person name="Hetherington A.J."/>
            <person name="Higo A."/>
            <person name="Hirakawa Y."/>
            <person name="Hundley H.N."/>
            <person name="Ikeda Y."/>
            <person name="Inoue K."/>
            <person name="Inoue S.I."/>
            <person name="Ishida S."/>
            <person name="Jia Q."/>
            <person name="Kakita M."/>
            <person name="Kanazawa T."/>
            <person name="Kawai Y."/>
            <person name="Kawashima T."/>
            <person name="Kennedy M."/>
            <person name="Kinose K."/>
            <person name="Kinoshita T."/>
            <person name="Kohara Y."/>
            <person name="Koide E."/>
            <person name="Komatsu K."/>
            <person name="Kopischke S."/>
            <person name="Kubo M."/>
            <person name="Kyozuka J."/>
            <person name="Lagercrantz U."/>
            <person name="Lin S.S."/>
            <person name="Lindquist E."/>
            <person name="Lipzen A.M."/>
            <person name="Lu C.W."/>
            <person name="De Luna E."/>
            <person name="Martienssen R.A."/>
            <person name="Minamino N."/>
            <person name="Mizutani M."/>
            <person name="Mizutani M."/>
            <person name="Mochizuki N."/>
            <person name="Monte I."/>
            <person name="Mosher R."/>
            <person name="Nagasaki H."/>
            <person name="Nakagami H."/>
            <person name="Naramoto S."/>
            <person name="Nishitani K."/>
            <person name="Ohtani M."/>
            <person name="Okamoto T."/>
            <person name="Okumura M."/>
            <person name="Phillips J."/>
            <person name="Pollak B."/>
            <person name="Reinders A."/>
            <person name="Rovekamp M."/>
            <person name="Sano R."/>
            <person name="Sawa S."/>
            <person name="Schmid M.W."/>
            <person name="Shirakawa M."/>
            <person name="Solano R."/>
            <person name="Spunde A."/>
            <person name="Suetsugu N."/>
            <person name="Sugano S."/>
            <person name="Sugiyama A."/>
            <person name="Sun R."/>
            <person name="Suzuki Y."/>
            <person name="Takenaka M."/>
            <person name="Takezawa D."/>
            <person name="Tomogane H."/>
            <person name="Tsuzuki M."/>
            <person name="Ueda T."/>
            <person name="Umeda M."/>
            <person name="Ward J.M."/>
            <person name="Watanabe Y."/>
            <person name="Yazaki K."/>
            <person name="Yokoyama R."/>
            <person name="Yoshitake Y."/>
            <person name="Yotsui I."/>
            <person name="Zachgo S."/>
            <person name="Schmutz J."/>
        </authorList>
    </citation>
    <scope>NUCLEOTIDE SEQUENCE [LARGE SCALE GENOMIC DNA]</scope>
    <source>
        <strain evidence="7">Tak-1</strain>
    </source>
</reference>
<dbReference type="SUPFAM" id="SSF51161">
    <property type="entry name" value="Trimeric LpxA-like enzymes"/>
    <property type="match status" value="1"/>
</dbReference>
<dbReference type="InterPro" id="IPR024688">
    <property type="entry name" value="Mac_dom"/>
</dbReference>
<dbReference type="Proteomes" id="UP000244005">
    <property type="component" value="Unassembled WGS sequence"/>
</dbReference>
<dbReference type="PANTHER" id="PTHR43017:SF1">
    <property type="entry name" value="ACETYLTRANSFERASE YJL218W-RELATED"/>
    <property type="match status" value="1"/>
</dbReference>
<evidence type="ECO:0000256" key="1">
    <source>
        <dbReference type="ARBA" id="ARBA00007274"/>
    </source>
</evidence>
<dbReference type="AlphaFoldDB" id="A0A2R6W8W4"/>
<name>A0A2R6W8W4_MARPO</name>
<dbReference type="SMART" id="SM01266">
    <property type="entry name" value="Mac"/>
    <property type="match status" value="1"/>
</dbReference>
<dbReference type="InterPro" id="IPR039369">
    <property type="entry name" value="LacA-like"/>
</dbReference>
<sequence length="191" mass="20770">MEKSEWQKMLDGELYTAVSPKHVEERAKGRRLQQAFNESGADELEARSQILKRWFGSCCDDTLVEPPLYVDYGLNIHVGKRFFANFDCVILDCARVSIGDNVKFGPKVQLYTASHPVEAHERNKGPELAFSISIGNNCWLGGGCIICPGVTIGDNTTIGAGSVVTKNIPSNVVAAGNPARVIKHLALPPST</sequence>
<dbReference type="FunFam" id="2.160.10.10:FF:000008">
    <property type="entry name" value="Maltose O-acetyltransferase"/>
    <property type="match status" value="1"/>
</dbReference>
<evidence type="ECO:0000259" key="5">
    <source>
        <dbReference type="SMART" id="SM01266"/>
    </source>
</evidence>
<dbReference type="CDD" id="cd03357">
    <property type="entry name" value="LbH_MAT_GAT"/>
    <property type="match status" value="1"/>
</dbReference>
<feature type="domain" description="Maltose/galactoside acetyltransferase" evidence="5">
    <location>
        <begin position="6"/>
        <end position="60"/>
    </location>
</feature>
<evidence type="ECO:0000313" key="7">
    <source>
        <dbReference type="Proteomes" id="UP000244005"/>
    </source>
</evidence>
<dbReference type="PANTHER" id="PTHR43017">
    <property type="entry name" value="GALACTOSIDE O-ACETYLTRANSFERASE"/>
    <property type="match status" value="1"/>
</dbReference>
<dbReference type="Gene3D" id="2.160.10.10">
    <property type="entry name" value="Hexapeptide repeat proteins"/>
    <property type="match status" value="1"/>
</dbReference>
<dbReference type="Pfam" id="PF00132">
    <property type="entry name" value="Hexapep"/>
    <property type="match status" value="1"/>
</dbReference>
<evidence type="ECO:0000256" key="3">
    <source>
        <dbReference type="ARBA" id="ARBA00022737"/>
    </source>
</evidence>
<keyword evidence="3" id="KW-0677">Repeat</keyword>
<organism evidence="6 7">
    <name type="scientific">Marchantia polymorpha</name>
    <name type="common">Common liverwort</name>
    <name type="synonym">Marchantia aquatica</name>
    <dbReference type="NCBI Taxonomy" id="3197"/>
    <lineage>
        <taxon>Eukaryota</taxon>
        <taxon>Viridiplantae</taxon>
        <taxon>Streptophyta</taxon>
        <taxon>Embryophyta</taxon>
        <taxon>Marchantiophyta</taxon>
        <taxon>Marchantiopsida</taxon>
        <taxon>Marchantiidae</taxon>
        <taxon>Marchantiales</taxon>
        <taxon>Marchantiaceae</taxon>
        <taxon>Marchantia</taxon>
    </lineage>
</organism>
<proteinExistence type="inferred from homology"/>
<keyword evidence="2" id="KW-0808">Transferase</keyword>
<dbReference type="Gramene" id="Mp4g19800.1">
    <property type="protein sequence ID" value="Mp4g19800.1.cds1"/>
    <property type="gene ID" value="Mp4g19800"/>
</dbReference>
<dbReference type="Pfam" id="PF12464">
    <property type="entry name" value="Mac"/>
    <property type="match status" value="1"/>
</dbReference>
<protein>
    <recommendedName>
        <fullName evidence="5">Maltose/galactoside acetyltransferase domain-containing protein</fullName>
    </recommendedName>
</protein>
<keyword evidence="4" id="KW-0012">Acyltransferase</keyword>
<dbReference type="GO" id="GO:0008870">
    <property type="term" value="F:galactoside O-acetyltransferase activity"/>
    <property type="evidence" value="ECO:0000318"/>
    <property type="project" value="GO_Central"/>
</dbReference>
<gene>
    <name evidence="6" type="ORF">MARPO_0126s0014</name>
</gene>
<dbReference type="EMBL" id="KZ772798">
    <property type="protein sequence ID" value="PTQ30297.1"/>
    <property type="molecule type" value="Genomic_DNA"/>
</dbReference>
<keyword evidence="7" id="KW-1185">Reference proteome</keyword>